<evidence type="ECO:0000313" key="2">
    <source>
        <dbReference type="EMBL" id="MBX36014.1"/>
    </source>
</evidence>
<keyword evidence="1" id="KW-0472">Membrane</keyword>
<protein>
    <submittedName>
        <fullName evidence="2">Uncharacterized protein</fullName>
    </submittedName>
</protein>
<accession>A0A2P2N0N6</accession>
<dbReference type="AlphaFoldDB" id="A0A2P2N0N6"/>
<evidence type="ECO:0000256" key="1">
    <source>
        <dbReference type="SAM" id="Phobius"/>
    </source>
</evidence>
<keyword evidence="1" id="KW-1133">Transmembrane helix</keyword>
<keyword evidence="1" id="KW-0812">Transmembrane</keyword>
<dbReference type="EMBL" id="GGEC01055530">
    <property type="protein sequence ID" value="MBX36014.1"/>
    <property type="molecule type" value="Transcribed_RNA"/>
</dbReference>
<proteinExistence type="predicted"/>
<name>A0A2P2N0N6_RHIMU</name>
<reference evidence="2" key="1">
    <citation type="submission" date="2018-02" db="EMBL/GenBank/DDBJ databases">
        <title>Rhizophora mucronata_Transcriptome.</title>
        <authorList>
            <person name="Meera S.P."/>
            <person name="Sreeshan A."/>
            <person name="Augustine A."/>
        </authorList>
    </citation>
    <scope>NUCLEOTIDE SEQUENCE</scope>
    <source>
        <tissue evidence="2">Leaf</tissue>
    </source>
</reference>
<organism evidence="2">
    <name type="scientific">Rhizophora mucronata</name>
    <name type="common">Asiatic mangrove</name>
    <dbReference type="NCBI Taxonomy" id="61149"/>
    <lineage>
        <taxon>Eukaryota</taxon>
        <taxon>Viridiplantae</taxon>
        <taxon>Streptophyta</taxon>
        <taxon>Embryophyta</taxon>
        <taxon>Tracheophyta</taxon>
        <taxon>Spermatophyta</taxon>
        <taxon>Magnoliopsida</taxon>
        <taxon>eudicotyledons</taxon>
        <taxon>Gunneridae</taxon>
        <taxon>Pentapetalae</taxon>
        <taxon>rosids</taxon>
        <taxon>fabids</taxon>
        <taxon>Malpighiales</taxon>
        <taxon>Rhizophoraceae</taxon>
        <taxon>Rhizophora</taxon>
    </lineage>
</organism>
<feature type="transmembrane region" description="Helical" evidence="1">
    <location>
        <begin position="12"/>
        <end position="31"/>
    </location>
</feature>
<sequence>MGLGWGEYHKIFHVFCAYIDLPAFVLSAFCAN</sequence>